<gene>
    <name evidence="2" type="ORF">Pan265_20280</name>
</gene>
<dbReference type="RefSeq" id="WP_145446341.1">
    <property type="nucleotide sequence ID" value="NZ_CP036280.1"/>
</dbReference>
<accession>A0A518BYW9</accession>
<name>A0A518BYW9_9BACT</name>
<evidence type="ECO:0000256" key="1">
    <source>
        <dbReference type="SAM" id="Phobius"/>
    </source>
</evidence>
<evidence type="ECO:0008006" key="4">
    <source>
        <dbReference type="Google" id="ProtNLM"/>
    </source>
</evidence>
<keyword evidence="1" id="KW-0812">Transmembrane</keyword>
<keyword evidence="1" id="KW-0472">Membrane</keyword>
<evidence type="ECO:0000313" key="2">
    <source>
        <dbReference type="EMBL" id="QDU72165.1"/>
    </source>
</evidence>
<dbReference type="EMBL" id="CP036280">
    <property type="protein sequence ID" value="QDU72165.1"/>
    <property type="molecule type" value="Genomic_DNA"/>
</dbReference>
<dbReference type="Proteomes" id="UP000320386">
    <property type="component" value="Chromosome"/>
</dbReference>
<dbReference type="OrthoDB" id="9852207at2"/>
<dbReference type="KEGG" id="mcad:Pan265_20280"/>
<feature type="transmembrane region" description="Helical" evidence="1">
    <location>
        <begin position="20"/>
        <end position="40"/>
    </location>
</feature>
<organism evidence="2 3">
    <name type="scientific">Mucisphaera calidilacus</name>
    <dbReference type="NCBI Taxonomy" id="2527982"/>
    <lineage>
        <taxon>Bacteria</taxon>
        <taxon>Pseudomonadati</taxon>
        <taxon>Planctomycetota</taxon>
        <taxon>Phycisphaerae</taxon>
        <taxon>Phycisphaerales</taxon>
        <taxon>Phycisphaeraceae</taxon>
        <taxon>Mucisphaera</taxon>
    </lineage>
</organism>
<keyword evidence="1" id="KW-1133">Transmembrane helix</keyword>
<protein>
    <recommendedName>
        <fullName evidence="4">Flagellar protein FliL</fullName>
    </recommendedName>
</protein>
<proteinExistence type="predicted"/>
<evidence type="ECO:0000313" key="3">
    <source>
        <dbReference type="Proteomes" id="UP000320386"/>
    </source>
</evidence>
<keyword evidence="3" id="KW-1185">Reference proteome</keyword>
<sequence length="173" mass="18985">MPDEETQAAPPKGGLPIKTLAAVAVVVIIEAVVIIGVFMLNSGPEQVAADELATDVVAMAEQPAELLVIAEKFQNTRTGRAYLYDTEVYIVCKSKFLGTLESRLETNRAQISSDLAFLFRRAEPSFLLEPDLSTLRRQIHAVLDSRLGKDEDSGKSYIDEVLIPKCTQFRSDG</sequence>
<dbReference type="AlphaFoldDB" id="A0A518BYW9"/>
<reference evidence="2 3" key="1">
    <citation type="submission" date="2019-02" db="EMBL/GenBank/DDBJ databases">
        <title>Deep-cultivation of Planctomycetes and their phenomic and genomic characterization uncovers novel biology.</title>
        <authorList>
            <person name="Wiegand S."/>
            <person name="Jogler M."/>
            <person name="Boedeker C."/>
            <person name="Pinto D."/>
            <person name="Vollmers J."/>
            <person name="Rivas-Marin E."/>
            <person name="Kohn T."/>
            <person name="Peeters S.H."/>
            <person name="Heuer A."/>
            <person name="Rast P."/>
            <person name="Oberbeckmann S."/>
            <person name="Bunk B."/>
            <person name="Jeske O."/>
            <person name="Meyerdierks A."/>
            <person name="Storesund J.E."/>
            <person name="Kallscheuer N."/>
            <person name="Luecker S."/>
            <person name="Lage O.M."/>
            <person name="Pohl T."/>
            <person name="Merkel B.J."/>
            <person name="Hornburger P."/>
            <person name="Mueller R.-W."/>
            <person name="Bruemmer F."/>
            <person name="Labrenz M."/>
            <person name="Spormann A.M."/>
            <person name="Op den Camp H."/>
            <person name="Overmann J."/>
            <person name="Amann R."/>
            <person name="Jetten M.S.M."/>
            <person name="Mascher T."/>
            <person name="Medema M.H."/>
            <person name="Devos D.P."/>
            <person name="Kaster A.-K."/>
            <person name="Ovreas L."/>
            <person name="Rohde M."/>
            <person name="Galperin M.Y."/>
            <person name="Jogler C."/>
        </authorList>
    </citation>
    <scope>NUCLEOTIDE SEQUENCE [LARGE SCALE GENOMIC DNA]</scope>
    <source>
        <strain evidence="2 3">Pan265</strain>
    </source>
</reference>